<gene>
    <name evidence="4" type="ORF">JRO89_XS13G0077200</name>
</gene>
<accession>A0ABQ8H760</accession>
<dbReference type="Proteomes" id="UP000827721">
    <property type="component" value="Unassembled WGS sequence"/>
</dbReference>
<comment type="caution">
    <text evidence="4">The sequence shown here is derived from an EMBL/GenBank/DDBJ whole genome shotgun (WGS) entry which is preliminary data.</text>
</comment>
<evidence type="ECO:0000256" key="2">
    <source>
        <dbReference type="ARBA" id="ARBA00022679"/>
    </source>
</evidence>
<dbReference type="PANTHER" id="PTHR31623">
    <property type="entry name" value="F21J9.9"/>
    <property type="match status" value="1"/>
</dbReference>
<dbReference type="Gene3D" id="3.30.559.10">
    <property type="entry name" value="Chloramphenicol acetyltransferase-like domain"/>
    <property type="match status" value="1"/>
</dbReference>
<sequence length="193" mass="21900">MKKSFSQTLTYHYQFAGHIEDSFTLNCNDHGADYIATRVAGAMSAVLDQKAETDQLEQLLPCNPYDKYLVELRSLRPLLAAQIKITFSVGHGHWRLIFWHSIADASALAYLVKCWAGIAVSALIWVADISIAQENPPDYCFAANMVNLRKRMNPPLPERCIELKLAEWPLDQTMDYNGLAVKLRESIQIDDER</sequence>
<dbReference type="InterPro" id="IPR023213">
    <property type="entry name" value="CAT-like_dom_sf"/>
</dbReference>
<organism evidence="4 5">
    <name type="scientific">Xanthoceras sorbifolium</name>
    <dbReference type="NCBI Taxonomy" id="99658"/>
    <lineage>
        <taxon>Eukaryota</taxon>
        <taxon>Viridiplantae</taxon>
        <taxon>Streptophyta</taxon>
        <taxon>Embryophyta</taxon>
        <taxon>Tracheophyta</taxon>
        <taxon>Spermatophyta</taxon>
        <taxon>Magnoliopsida</taxon>
        <taxon>eudicotyledons</taxon>
        <taxon>Gunneridae</taxon>
        <taxon>Pentapetalae</taxon>
        <taxon>rosids</taxon>
        <taxon>malvids</taxon>
        <taxon>Sapindales</taxon>
        <taxon>Sapindaceae</taxon>
        <taxon>Xanthoceroideae</taxon>
        <taxon>Xanthoceras</taxon>
    </lineage>
</organism>
<keyword evidence="3" id="KW-0012">Acyltransferase</keyword>
<dbReference type="PANTHER" id="PTHR31623:SF28">
    <property type="entry name" value="BAHD ACYLTRANSFERASE"/>
    <property type="match status" value="1"/>
</dbReference>
<proteinExistence type="inferred from homology"/>
<evidence type="ECO:0008006" key="6">
    <source>
        <dbReference type="Google" id="ProtNLM"/>
    </source>
</evidence>
<keyword evidence="2" id="KW-0808">Transferase</keyword>
<name>A0ABQ8H760_9ROSI</name>
<reference evidence="4 5" key="1">
    <citation type="submission" date="2021-02" db="EMBL/GenBank/DDBJ databases">
        <title>Plant Genome Project.</title>
        <authorList>
            <person name="Zhang R.-G."/>
        </authorList>
    </citation>
    <scope>NUCLEOTIDE SEQUENCE [LARGE SCALE GENOMIC DNA]</scope>
    <source>
        <tissue evidence="4">Leaves</tissue>
    </source>
</reference>
<comment type="similarity">
    <text evidence="1">Belongs to the plant acyltransferase family.</text>
</comment>
<evidence type="ECO:0000313" key="4">
    <source>
        <dbReference type="EMBL" id="KAH7549755.1"/>
    </source>
</evidence>
<protein>
    <recommendedName>
        <fullName evidence="6">Condensation domain-containing protein</fullName>
    </recommendedName>
</protein>
<dbReference type="Pfam" id="PF02458">
    <property type="entry name" value="Transferase"/>
    <property type="match status" value="1"/>
</dbReference>
<dbReference type="EMBL" id="JAFEMO010000013">
    <property type="protein sequence ID" value="KAH7549755.1"/>
    <property type="molecule type" value="Genomic_DNA"/>
</dbReference>
<evidence type="ECO:0000256" key="1">
    <source>
        <dbReference type="ARBA" id="ARBA00009861"/>
    </source>
</evidence>
<evidence type="ECO:0000313" key="5">
    <source>
        <dbReference type="Proteomes" id="UP000827721"/>
    </source>
</evidence>
<keyword evidence="5" id="KW-1185">Reference proteome</keyword>
<evidence type="ECO:0000256" key="3">
    <source>
        <dbReference type="ARBA" id="ARBA00023315"/>
    </source>
</evidence>